<keyword evidence="2" id="KW-1185">Reference proteome</keyword>
<accession>E5EPW8</accession>
<sequence>MLKQQLLKEAQEIEVSVELDGIFESANFSPEMEANFKTVFEQAVKAKAVELAESHIATIAESAETKIEESVEAKRAEIEARLVESADQLATHTAAEWLSENVVAINRNIKADLFESMFEGLKTLVVEHNVILPEESVDVVAELEEELTENKAEAARLFTSLNESKDELTELKRSVAVDKATIDLSENQKEKVANLIEGLNYNTEFDAKLTAIVEMAKGSKATQAATLNEAAPSINTINESASGLNYVVESVPATKPAPAPKTDSPVNKYVAAAKRI</sequence>
<dbReference type="RefSeq" id="YP_004010321.1">
    <property type="nucleotide sequence ID" value="NC_014663.1"/>
</dbReference>
<dbReference type="OrthoDB" id="10804at10239"/>
<protein>
    <submittedName>
        <fullName evidence="1">Gp22 prohead core scaffold protein</fullName>
    </submittedName>
</protein>
<dbReference type="EMBL" id="HM004124">
    <property type="protein sequence ID" value="ADG60084.1"/>
    <property type="molecule type" value="Genomic_DNA"/>
</dbReference>
<evidence type="ECO:0000313" key="1">
    <source>
        <dbReference type="EMBL" id="ADG60084.1"/>
    </source>
</evidence>
<organism evidence="1 2">
    <name type="scientific">Acinetobacter phage Acj9</name>
    <dbReference type="NCBI Taxonomy" id="760939"/>
    <lineage>
        <taxon>Viruses</taxon>
        <taxon>Duplodnaviria</taxon>
        <taxon>Heunggongvirae</taxon>
        <taxon>Uroviricota</taxon>
        <taxon>Caudoviricetes</taxon>
        <taxon>Pantevenvirales</taxon>
        <taxon>Straboviridae</taxon>
        <taxon>Twarogvirinae</taxon>
        <taxon>Acajnonavirus</taxon>
        <taxon>Acajnonavirus acj9</taxon>
    </lineage>
</organism>
<dbReference type="Proteomes" id="UP000008731">
    <property type="component" value="Segment"/>
</dbReference>
<evidence type="ECO:0000313" key="2">
    <source>
        <dbReference type="Proteomes" id="UP000008731"/>
    </source>
</evidence>
<dbReference type="InterPro" id="IPR057966">
    <property type="entry name" value="T4_SCAF"/>
</dbReference>
<reference evidence="1 2" key="1">
    <citation type="journal article" date="2010" name="Virol. J.">
        <title>Genomes of the T4-related bacteriophages as windows on microbial genome evolution.</title>
        <authorList>
            <person name="Petrov V.M."/>
            <person name="Ratnayaka S."/>
            <person name="Nolan J.M."/>
            <person name="Miller E.S."/>
            <person name="Karam J.D."/>
        </authorList>
    </citation>
    <scope>NUCLEOTIDE SEQUENCE [LARGE SCALE GENOMIC DNA]</scope>
</reference>
<dbReference type="KEGG" id="vg:9926618"/>
<proteinExistence type="predicted"/>
<dbReference type="Pfam" id="PF25623">
    <property type="entry name" value="T4_CASP"/>
    <property type="match status" value="1"/>
</dbReference>
<name>E5EPW8_9CAUD</name>
<gene>
    <name evidence="1" type="primary">22</name>
    <name evidence="1" type="ORF">Acj9p184</name>
</gene>
<dbReference type="GeneID" id="9926618"/>